<dbReference type="OrthoDB" id="796245at2"/>
<evidence type="ECO:0000313" key="2">
    <source>
        <dbReference type="Proteomes" id="UP000218263"/>
    </source>
</evidence>
<name>A0A125T1V0_9SPHI</name>
<dbReference type="GO" id="GO:0003676">
    <property type="term" value="F:nucleic acid binding"/>
    <property type="evidence" value="ECO:0007669"/>
    <property type="project" value="InterPro"/>
</dbReference>
<dbReference type="Gene3D" id="3.40.570.10">
    <property type="entry name" value="Extracellular Endonuclease, subunit A"/>
    <property type="match status" value="1"/>
</dbReference>
<reference evidence="1 2" key="1">
    <citation type="submission" date="2015-12" db="EMBL/GenBank/DDBJ databases">
        <title>Genome sequence of Mucilaginibacter gotjawali.</title>
        <authorList>
            <person name="Lee J.S."/>
            <person name="Lee K.C."/>
            <person name="Kim K.K."/>
            <person name="Lee B.W."/>
        </authorList>
    </citation>
    <scope>NUCLEOTIDE SEQUENCE [LARGE SCALE GENOMIC DNA]</scope>
    <source>
        <strain evidence="1 2">SA3-7</strain>
    </source>
</reference>
<dbReference type="InterPro" id="IPR044925">
    <property type="entry name" value="His-Me_finger_sf"/>
</dbReference>
<evidence type="ECO:0000313" key="1">
    <source>
        <dbReference type="EMBL" id="BAU51875.1"/>
    </source>
</evidence>
<dbReference type="KEGG" id="mgot:MgSA37_00024"/>
<protein>
    <submittedName>
        <fullName evidence="1">Uncharacterized protein</fullName>
    </submittedName>
</protein>
<gene>
    <name evidence="1" type="ORF">MgSA37_00024</name>
</gene>
<accession>A0A125T1V0</accession>
<dbReference type="RefSeq" id="WP_157750356.1">
    <property type="nucleotide sequence ID" value="NZ_AP017313.1"/>
</dbReference>
<dbReference type="AlphaFoldDB" id="A0A125T1V0"/>
<dbReference type="Proteomes" id="UP000218263">
    <property type="component" value="Chromosome"/>
</dbReference>
<dbReference type="GO" id="GO:0046872">
    <property type="term" value="F:metal ion binding"/>
    <property type="evidence" value="ECO:0007669"/>
    <property type="project" value="InterPro"/>
</dbReference>
<dbReference type="InterPro" id="IPR044929">
    <property type="entry name" value="DNA/RNA_non-sp_Endonuclease_sf"/>
</dbReference>
<organism evidence="1 2">
    <name type="scientific">Mucilaginibacter gotjawali</name>
    <dbReference type="NCBI Taxonomy" id="1550579"/>
    <lineage>
        <taxon>Bacteria</taxon>
        <taxon>Pseudomonadati</taxon>
        <taxon>Bacteroidota</taxon>
        <taxon>Sphingobacteriia</taxon>
        <taxon>Sphingobacteriales</taxon>
        <taxon>Sphingobacteriaceae</taxon>
        <taxon>Mucilaginibacter</taxon>
    </lineage>
</organism>
<dbReference type="GO" id="GO:0016787">
    <property type="term" value="F:hydrolase activity"/>
    <property type="evidence" value="ECO:0007669"/>
    <property type="project" value="InterPro"/>
</dbReference>
<keyword evidence="2" id="KW-1185">Reference proteome</keyword>
<dbReference type="InterPro" id="IPR001604">
    <property type="entry name" value="Endo_G_ENPP1-like_dom"/>
</dbReference>
<dbReference type="Pfam" id="PF01223">
    <property type="entry name" value="Endonuclease_NS"/>
    <property type="match status" value="1"/>
</dbReference>
<proteinExistence type="predicted"/>
<sequence>MRRVLLLCCLTHLVVLSAGAQKPDVDSLYARHPITKSAFCADCYEWHNGYYGAIADVRLHQPVITFYIYTRAKKAAQEALGYKRTNFLAEWHVVTGMPDEADVYANANKQINKPRQPEELQKGHCQPWILLAWCLEACVLSDTYTFNAGMEYRGQNTGTQEASEDFSRDLLNKTDGVSIWCGTFGNLHIWADKKDKVTDTMPAYYWKLIEAGGQTYCWLMPNQPSEKYDLLSSRTISFNDLAAKLGYNPKSILHSL</sequence>
<dbReference type="SUPFAM" id="SSF54060">
    <property type="entry name" value="His-Me finger endonucleases"/>
    <property type="match status" value="1"/>
</dbReference>
<dbReference type="EMBL" id="AP017313">
    <property type="protein sequence ID" value="BAU51875.1"/>
    <property type="molecule type" value="Genomic_DNA"/>
</dbReference>